<evidence type="ECO:0000256" key="3">
    <source>
        <dbReference type="ARBA" id="ARBA00022475"/>
    </source>
</evidence>
<feature type="transmembrane region" description="Helical" evidence="8">
    <location>
        <begin position="420"/>
        <end position="439"/>
    </location>
</feature>
<comment type="caution">
    <text evidence="10">The sequence shown here is derived from an EMBL/GenBank/DDBJ whole genome shotgun (WGS) entry which is preliminary data.</text>
</comment>
<feature type="domain" description="Major facilitator superfamily (MFS) profile" evidence="9">
    <location>
        <begin position="14"/>
        <end position="443"/>
    </location>
</feature>
<dbReference type="GO" id="GO:0005886">
    <property type="term" value="C:plasma membrane"/>
    <property type="evidence" value="ECO:0007669"/>
    <property type="project" value="UniProtKB-SubCell"/>
</dbReference>
<evidence type="ECO:0000313" key="10">
    <source>
        <dbReference type="EMBL" id="KAJ8918810.1"/>
    </source>
</evidence>
<keyword evidence="7 8" id="KW-0472">Membrane</keyword>
<proteinExistence type="predicted"/>
<dbReference type="FunFam" id="1.20.1250.20:FF:000218">
    <property type="entry name" value="facilitated trehalose transporter Tret1"/>
    <property type="match status" value="1"/>
</dbReference>
<name>A0AAV8VXD6_9CUCU</name>
<evidence type="ECO:0000256" key="2">
    <source>
        <dbReference type="ARBA" id="ARBA00022448"/>
    </source>
</evidence>
<keyword evidence="11" id="KW-1185">Reference proteome</keyword>
<feature type="transmembrane region" description="Helical" evidence="8">
    <location>
        <begin position="352"/>
        <end position="376"/>
    </location>
</feature>
<dbReference type="InterPro" id="IPR036259">
    <property type="entry name" value="MFS_trans_sf"/>
</dbReference>
<evidence type="ECO:0000256" key="5">
    <source>
        <dbReference type="ARBA" id="ARBA00022692"/>
    </source>
</evidence>
<dbReference type="InterPro" id="IPR005828">
    <property type="entry name" value="MFS_sugar_transport-like"/>
</dbReference>
<evidence type="ECO:0000256" key="4">
    <source>
        <dbReference type="ARBA" id="ARBA00022597"/>
    </source>
</evidence>
<feature type="transmembrane region" description="Helical" evidence="8">
    <location>
        <begin position="59"/>
        <end position="80"/>
    </location>
</feature>
<keyword evidence="5 8" id="KW-0812">Transmembrane</keyword>
<dbReference type="Proteomes" id="UP001159042">
    <property type="component" value="Unassembled WGS sequence"/>
</dbReference>
<feature type="transmembrane region" description="Helical" evidence="8">
    <location>
        <begin position="16"/>
        <end position="39"/>
    </location>
</feature>
<feature type="transmembrane region" description="Helical" evidence="8">
    <location>
        <begin position="254"/>
        <end position="279"/>
    </location>
</feature>
<feature type="transmembrane region" description="Helical" evidence="8">
    <location>
        <begin position="318"/>
        <end position="340"/>
    </location>
</feature>
<organism evidence="10 11">
    <name type="scientific">Exocentrus adspersus</name>
    <dbReference type="NCBI Taxonomy" id="1586481"/>
    <lineage>
        <taxon>Eukaryota</taxon>
        <taxon>Metazoa</taxon>
        <taxon>Ecdysozoa</taxon>
        <taxon>Arthropoda</taxon>
        <taxon>Hexapoda</taxon>
        <taxon>Insecta</taxon>
        <taxon>Pterygota</taxon>
        <taxon>Neoptera</taxon>
        <taxon>Endopterygota</taxon>
        <taxon>Coleoptera</taxon>
        <taxon>Polyphaga</taxon>
        <taxon>Cucujiformia</taxon>
        <taxon>Chrysomeloidea</taxon>
        <taxon>Cerambycidae</taxon>
        <taxon>Lamiinae</taxon>
        <taxon>Acanthocinini</taxon>
        <taxon>Exocentrus</taxon>
    </lineage>
</organism>
<feature type="transmembrane region" description="Helical" evidence="8">
    <location>
        <begin position="144"/>
        <end position="163"/>
    </location>
</feature>
<dbReference type="AlphaFoldDB" id="A0AAV8VXD6"/>
<feature type="transmembrane region" description="Helical" evidence="8">
    <location>
        <begin position="110"/>
        <end position="132"/>
    </location>
</feature>
<accession>A0AAV8VXD6</accession>
<dbReference type="InterPro" id="IPR005829">
    <property type="entry name" value="Sugar_transporter_CS"/>
</dbReference>
<reference evidence="10 11" key="1">
    <citation type="journal article" date="2023" name="Insect Mol. Biol.">
        <title>Genome sequencing provides insights into the evolution of gene families encoding plant cell wall-degrading enzymes in longhorned beetles.</title>
        <authorList>
            <person name="Shin N.R."/>
            <person name="Okamura Y."/>
            <person name="Kirsch R."/>
            <person name="Pauchet Y."/>
        </authorList>
    </citation>
    <scope>NUCLEOTIDE SEQUENCE [LARGE SCALE GENOMIC DNA]</scope>
    <source>
        <strain evidence="10">EAD_L_NR</strain>
    </source>
</reference>
<dbReference type="Pfam" id="PF00083">
    <property type="entry name" value="Sugar_tr"/>
    <property type="match status" value="1"/>
</dbReference>
<evidence type="ECO:0000256" key="6">
    <source>
        <dbReference type="ARBA" id="ARBA00022989"/>
    </source>
</evidence>
<feature type="transmembrane region" description="Helical" evidence="8">
    <location>
        <begin position="87"/>
        <end position="104"/>
    </location>
</feature>
<feature type="transmembrane region" description="Helical" evidence="8">
    <location>
        <begin position="388"/>
        <end position="408"/>
    </location>
</feature>
<feature type="transmembrane region" description="Helical" evidence="8">
    <location>
        <begin position="285"/>
        <end position="306"/>
    </location>
</feature>
<evidence type="ECO:0000256" key="8">
    <source>
        <dbReference type="SAM" id="Phobius"/>
    </source>
</evidence>
<keyword evidence="2" id="KW-0813">Transport</keyword>
<dbReference type="EMBL" id="JANEYG010000022">
    <property type="protein sequence ID" value="KAJ8918810.1"/>
    <property type="molecule type" value="Genomic_DNA"/>
</dbReference>
<evidence type="ECO:0000256" key="1">
    <source>
        <dbReference type="ARBA" id="ARBA00004651"/>
    </source>
</evidence>
<sequence>MVVGIPDLFKGTFPQFVAAISGTLFAISDGMTYAWTAPYVPYLMSDESHVKTSKTQGEWLETTLLIGSFSGIPVTIYLVHFIGRKKALLTASFVVLLSWITMALGNRIEYIFAARFSLGVCCNMAIVAAPMYTAEIAEQKIRGLLSGIIYINMHIGVLAVYCVGPYLPFYSASIVGAVVVTLELIIFSTVPESPHFLLYKDKVDEARIALQYLRPNGDVDKELKEICDYIERQKTDKGRIQDLFLIKSCRKATFILAVLNVGQHMCAYTVMLMNLHLILEAAGTIYMDSAVAAIIFAAIMLLATIFGSFQSDLFGRRILLIFSSSFTCLCLLALAIYFHLKYLGYDVLPVSWIPIVSCMIYAGVFKSGMGIVPIMITGEMFPVKLKSIGVTVADMMYVIGGIVGLQVYQHLSNRYGLHVPFYVFAAWAFSVLIFTVFYIPETKGKSLDEIQKILGGDEKHQEEHSHCDTKL</sequence>
<keyword evidence="4" id="KW-0762">Sugar transport</keyword>
<dbReference type="InterPro" id="IPR020846">
    <property type="entry name" value="MFS_dom"/>
</dbReference>
<dbReference type="PANTHER" id="PTHR48021:SF46">
    <property type="entry name" value="MAJOR FACILITATOR SUPERFAMILY (MFS) PROFILE DOMAIN-CONTAINING PROTEIN"/>
    <property type="match status" value="1"/>
</dbReference>
<dbReference type="PROSITE" id="PS00216">
    <property type="entry name" value="SUGAR_TRANSPORT_1"/>
    <property type="match status" value="1"/>
</dbReference>
<evidence type="ECO:0000256" key="7">
    <source>
        <dbReference type="ARBA" id="ARBA00023136"/>
    </source>
</evidence>
<feature type="transmembrane region" description="Helical" evidence="8">
    <location>
        <begin position="169"/>
        <end position="190"/>
    </location>
</feature>
<dbReference type="PROSITE" id="PS50850">
    <property type="entry name" value="MFS"/>
    <property type="match status" value="1"/>
</dbReference>
<keyword evidence="6 8" id="KW-1133">Transmembrane helix</keyword>
<comment type="subcellular location">
    <subcellularLocation>
        <location evidence="1">Cell membrane</location>
        <topology evidence="1">Multi-pass membrane protein</topology>
    </subcellularLocation>
</comment>
<dbReference type="PANTHER" id="PTHR48021">
    <property type="match status" value="1"/>
</dbReference>
<dbReference type="Gene3D" id="1.20.1250.20">
    <property type="entry name" value="MFS general substrate transporter like domains"/>
    <property type="match status" value="1"/>
</dbReference>
<keyword evidence="3" id="KW-1003">Cell membrane</keyword>
<protein>
    <recommendedName>
        <fullName evidence="9">Major facilitator superfamily (MFS) profile domain-containing protein</fullName>
    </recommendedName>
</protein>
<evidence type="ECO:0000259" key="9">
    <source>
        <dbReference type="PROSITE" id="PS50850"/>
    </source>
</evidence>
<dbReference type="SUPFAM" id="SSF103473">
    <property type="entry name" value="MFS general substrate transporter"/>
    <property type="match status" value="1"/>
</dbReference>
<evidence type="ECO:0000313" key="11">
    <source>
        <dbReference type="Proteomes" id="UP001159042"/>
    </source>
</evidence>
<dbReference type="InterPro" id="IPR050549">
    <property type="entry name" value="MFS_Trehalose_Transporter"/>
</dbReference>
<gene>
    <name evidence="10" type="ORF">NQ315_011094</name>
</gene>
<dbReference type="GO" id="GO:0022857">
    <property type="term" value="F:transmembrane transporter activity"/>
    <property type="evidence" value="ECO:0007669"/>
    <property type="project" value="InterPro"/>
</dbReference>